<evidence type="ECO:0000313" key="10">
    <source>
        <dbReference type="Proteomes" id="UP000033652"/>
    </source>
</evidence>
<feature type="domain" description="Glycine transporter" evidence="8">
    <location>
        <begin position="13"/>
        <end position="87"/>
    </location>
</feature>
<dbReference type="InterPro" id="IPR005115">
    <property type="entry name" value="Gly_transporter"/>
</dbReference>
<evidence type="ECO:0000256" key="5">
    <source>
        <dbReference type="ARBA" id="ARBA00022989"/>
    </source>
</evidence>
<keyword evidence="5 7" id="KW-1133">Transmembrane helix</keyword>
<protein>
    <recommendedName>
        <fullName evidence="8">Glycine transporter domain-containing protein</fullName>
    </recommendedName>
</protein>
<comment type="caution">
    <text evidence="9">The sequence shown here is derived from an EMBL/GenBank/DDBJ whole genome shotgun (WGS) entry which is preliminary data.</text>
</comment>
<feature type="transmembrane region" description="Helical" evidence="7">
    <location>
        <begin position="157"/>
        <end position="175"/>
    </location>
</feature>
<keyword evidence="4 7" id="KW-0812">Transmembrane</keyword>
<feature type="transmembrane region" description="Helical" evidence="7">
    <location>
        <begin position="93"/>
        <end position="110"/>
    </location>
</feature>
<dbReference type="Pfam" id="PF03458">
    <property type="entry name" value="Gly_transporter"/>
    <property type="match status" value="2"/>
</dbReference>
<dbReference type="PANTHER" id="PTHR30506">
    <property type="entry name" value="INNER MEMBRANE PROTEIN"/>
    <property type="match status" value="1"/>
</dbReference>
<evidence type="ECO:0000313" key="9">
    <source>
        <dbReference type="EMBL" id="KJY53368.1"/>
    </source>
</evidence>
<evidence type="ECO:0000259" key="8">
    <source>
        <dbReference type="Pfam" id="PF03458"/>
    </source>
</evidence>
<feature type="transmembrane region" description="Helical" evidence="7">
    <location>
        <begin position="37"/>
        <end position="59"/>
    </location>
</feature>
<dbReference type="EMBL" id="JXBX01000009">
    <property type="protein sequence ID" value="KJY53368.1"/>
    <property type="molecule type" value="Genomic_DNA"/>
</dbReference>
<feature type="domain" description="Glycine transporter" evidence="8">
    <location>
        <begin position="99"/>
        <end position="172"/>
    </location>
</feature>
<feature type="transmembrane region" description="Helical" evidence="7">
    <location>
        <begin position="187"/>
        <end position="207"/>
    </location>
</feature>
<comment type="subcellular location">
    <subcellularLocation>
        <location evidence="1">Cell membrane</location>
        <topology evidence="1">Multi-pass membrane protein</topology>
    </subcellularLocation>
</comment>
<keyword evidence="3" id="KW-1003">Cell membrane</keyword>
<evidence type="ECO:0000256" key="3">
    <source>
        <dbReference type="ARBA" id="ARBA00022475"/>
    </source>
</evidence>
<feature type="transmembrane region" description="Helical" evidence="7">
    <location>
        <begin position="117"/>
        <end position="137"/>
    </location>
</feature>
<proteinExistence type="inferred from homology"/>
<name>A0ABD4AF35_9BIFI</name>
<evidence type="ECO:0000256" key="6">
    <source>
        <dbReference type="ARBA" id="ARBA00023136"/>
    </source>
</evidence>
<evidence type="ECO:0000256" key="1">
    <source>
        <dbReference type="ARBA" id="ARBA00004651"/>
    </source>
</evidence>
<dbReference type="PANTHER" id="PTHR30506:SF3">
    <property type="entry name" value="UPF0126 INNER MEMBRANE PROTEIN YADS-RELATED"/>
    <property type="match status" value="1"/>
</dbReference>
<gene>
    <name evidence="9" type="ORF">JF68_07070</name>
</gene>
<dbReference type="AlphaFoldDB" id="A0ABD4AF35"/>
<evidence type="ECO:0000256" key="7">
    <source>
        <dbReference type="SAM" id="Phobius"/>
    </source>
</evidence>
<organism evidence="9 10">
    <name type="scientific">Bifidobacterium coryneforme</name>
    <dbReference type="NCBI Taxonomy" id="1687"/>
    <lineage>
        <taxon>Bacteria</taxon>
        <taxon>Bacillati</taxon>
        <taxon>Actinomycetota</taxon>
        <taxon>Actinomycetes</taxon>
        <taxon>Bifidobacteriales</taxon>
        <taxon>Bifidobacteriaceae</taxon>
        <taxon>Bifidobacterium</taxon>
    </lineage>
</organism>
<comment type="similarity">
    <text evidence="2">Belongs to the UPF0126 family.</text>
</comment>
<dbReference type="GO" id="GO:0005886">
    <property type="term" value="C:plasma membrane"/>
    <property type="evidence" value="ECO:0007669"/>
    <property type="project" value="UniProtKB-SubCell"/>
</dbReference>
<keyword evidence="6 7" id="KW-0472">Membrane</keyword>
<evidence type="ECO:0000256" key="2">
    <source>
        <dbReference type="ARBA" id="ARBA00008193"/>
    </source>
</evidence>
<evidence type="ECO:0000256" key="4">
    <source>
        <dbReference type="ARBA" id="ARBA00022692"/>
    </source>
</evidence>
<dbReference type="RefSeq" id="WP_082066168.1">
    <property type="nucleotide sequence ID" value="NZ_KQ033865.1"/>
</dbReference>
<dbReference type="Proteomes" id="UP000033652">
    <property type="component" value="Unassembled WGS sequence"/>
</dbReference>
<feature type="transmembrane region" description="Helical" evidence="7">
    <location>
        <begin position="71"/>
        <end position="87"/>
    </location>
</feature>
<accession>A0ABD4AF35</accession>
<reference evidence="9 10" key="1">
    <citation type="submission" date="2014-12" db="EMBL/GenBank/DDBJ databases">
        <title>Comparative genomics of the lactic acid bacteria isolated from the honey bee gut.</title>
        <authorList>
            <person name="Ellegaard K.M."/>
            <person name="Tamarit D."/>
            <person name="Javelind E."/>
            <person name="Olofsson T."/>
            <person name="Andersson S.G."/>
            <person name="Vasquez A."/>
        </authorList>
    </citation>
    <scope>NUCLEOTIDE SEQUENCE [LARGE SCALE GENOMIC DNA]</scope>
    <source>
        <strain evidence="9 10">Bma6</strain>
    </source>
</reference>
<sequence>MKTVLEGNLIFLAIEYLGIFSCGLAGGLAAVRKQFDIISILLVSWITALGGGIVRDVMLGQVPPVGITDKGAVLATILSGLVVAVAHPEIDRMKWLLLVTDAMALGAFAVNGTAKALGLGSGGMTAMFLGMATALAGGLLRDVLLNQIPAVIQDKHWYAMPSLIGCFLTLVVVRCRERGFYTTEVEMLLELFVVALIVALRLLSVRFDIVIPGAVKRSKAHLPMSDEQIGAAIRHMLRGRSDLKVTISSKRSVHRRRGIKKDHQPSA</sequence>
<feature type="transmembrane region" description="Helical" evidence="7">
    <location>
        <begin position="9"/>
        <end position="31"/>
    </location>
</feature>